<name>A0ABX3D4H5_9VIBR</name>
<reference evidence="1 2" key="1">
    <citation type="submission" date="2016-09" db="EMBL/GenBank/DDBJ databases">
        <title>Isolation, identification and antibiotic sensitivity analysis of bacterial pathogen from juvenile Hippocampus erectus with tail-rotted disease.</title>
        <authorList>
            <person name="Yang Q."/>
        </authorList>
    </citation>
    <scope>NUCLEOTIDE SEQUENCE [LARGE SCALE GENOMIC DNA]</scope>
    <source>
        <strain evidence="1 2">HM-10</strain>
    </source>
</reference>
<proteinExistence type="predicted"/>
<comment type="caution">
    <text evidence="1">The sequence shown here is derived from an EMBL/GenBank/DDBJ whole genome shotgun (WGS) entry which is preliminary data.</text>
</comment>
<accession>A0ABX3D4H5</accession>
<organism evidence="1 2">
    <name type="scientific">Vibrio rotiferianus</name>
    <dbReference type="NCBI Taxonomy" id="190895"/>
    <lineage>
        <taxon>Bacteria</taxon>
        <taxon>Pseudomonadati</taxon>
        <taxon>Pseudomonadota</taxon>
        <taxon>Gammaproteobacteria</taxon>
        <taxon>Vibrionales</taxon>
        <taxon>Vibrionaceae</taxon>
        <taxon>Vibrio</taxon>
    </lineage>
</organism>
<dbReference type="Proteomes" id="UP000180133">
    <property type="component" value="Unassembled WGS sequence"/>
</dbReference>
<evidence type="ECO:0000313" key="1">
    <source>
        <dbReference type="EMBL" id="OHY89616.1"/>
    </source>
</evidence>
<evidence type="ECO:0000313" key="2">
    <source>
        <dbReference type="Proteomes" id="UP000180133"/>
    </source>
</evidence>
<gene>
    <name evidence="1" type="ORF">BI375_23340</name>
</gene>
<dbReference type="RefSeq" id="WP_071236608.1">
    <property type="nucleotide sequence ID" value="NZ_KV861346.1"/>
</dbReference>
<keyword evidence="2" id="KW-1185">Reference proteome</keyword>
<dbReference type="EMBL" id="MKFT01000037">
    <property type="protein sequence ID" value="OHY89616.1"/>
    <property type="molecule type" value="Genomic_DNA"/>
</dbReference>
<protein>
    <submittedName>
        <fullName evidence="1">Uncharacterized protein</fullName>
    </submittedName>
</protein>
<sequence>MTVYKLKNRPREYKVLEHDPYKRALDVGDVPLLRRLRRDPVESKGLQDIWVEEDTVFTQHFKSADKVPDISKWRTFLVLRDNAYQQLKAELQCDGEFLPIIIDGEKFQLLNVLSFGAEDKEQITFEVIDGEQGLLEKLVFDESSIANKYVFKSLDEGCMSLYCDDKLIELCSRYDLTGLRFDTDLLDVFED</sequence>